<accession>A0A0M1N0S6</accession>
<dbReference type="PATRIC" id="fig|479893.3.peg.224"/>
<feature type="transmembrane region" description="Helical" evidence="1">
    <location>
        <begin position="12"/>
        <end position="30"/>
    </location>
</feature>
<name>A0A0M1N0S6_9MOLU</name>
<keyword evidence="1" id="KW-1133">Transmembrane helix</keyword>
<proteinExistence type="predicted"/>
<organism evidence="2 3">
    <name type="scientific">Candidatus Phytoplasma pruni</name>
    <dbReference type="NCBI Taxonomy" id="479893"/>
    <lineage>
        <taxon>Bacteria</taxon>
        <taxon>Bacillati</taxon>
        <taxon>Mycoplasmatota</taxon>
        <taxon>Mollicutes</taxon>
        <taxon>Acholeplasmatales</taxon>
        <taxon>Acholeplasmataceae</taxon>
        <taxon>Candidatus Phytoplasma</taxon>
        <taxon>16SrIII (X-disease group)</taxon>
    </lineage>
</organism>
<dbReference type="Proteomes" id="UP000037386">
    <property type="component" value="Unassembled WGS sequence"/>
</dbReference>
<evidence type="ECO:0000313" key="2">
    <source>
        <dbReference type="EMBL" id="KOR75564.1"/>
    </source>
</evidence>
<gene>
    <name evidence="2" type="ORF">CPX_001439</name>
</gene>
<dbReference type="AlphaFoldDB" id="A0A0M1N0S6"/>
<reference evidence="3" key="1">
    <citation type="submission" date="2015-05" db="EMBL/GenBank/DDBJ databases">
        <title>Draft genome sequence of 'Candidatus Phytoplasma Pruni' strain CX, a plant pathogenic bacterium.</title>
        <authorList>
            <person name="Lee I.-M."/>
            <person name="Bottner-Parker K.D."/>
            <person name="Shao J."/>
            <person name="Gundersen-Rindal D.E."/>
            <person name="Zhao Y."/>
            <person name="Davis R.E."/>
        </authorList>
    </citation>
    <scope>NUCLEOTIDE SEQUENCE [LARGE SCALE GENOMIC DNA]</scope>
    <source>
        <strain evidence="3">CX</strain>
    </source>
</reference>
<evidence type="ECO:0000313" key="3">
    <source>
        <dbReference type="Proteomes" id="UP000037386"/>
    </source>
</evidence>
<keyword evidence="1" id="KW-0812">Transmembrane</keyword>
<dbReference type="RefSeq" id="WP_017191558.1">
    <property type="nucleotide sequence ID" value="NZ_LHCF01000004.1"/>
</dbReference>
<dbReference type="EMBL" id="LHCF01000004">
    <property type="protein sequence ID" value="KOR75564.1"/>
    <property type="molecule type" value="Genomic_DNA"/>
</dbReference>
<sequence>MSFSQMQILTSNYVVYPVAVLIILGILFSSEKSVVDAFTEQYGDNSSQGKSSPLDKIIFILVFILFFSAFITIRK</sequence>
<protein>
    <submittedName>
        <fullName evidence="2">Uncharacterized protein</fullName>
    </submittedName>
</protein>
<feature type="transmembrane region" description="Helical" evidence="1">
    <location>
        <begin position="57"/>
        <end position="73"/>
    </location>
</feature>
<keyword evidence="1" id="KW-0472">Membrane</keyword>
<dbReference type="STRING" id="479893.CPX_001439"/>
<comment type="caution">
    <text evidence="2">The sequence shown here is derived from an EMBL/GenBank/DDBJ whole genome shotgun (WGS) entry which is preliminary data.</text>
</comment>
<evidence type="ECO:0000256" key="1">
    <source>
        <dbReference type="SAM" id="Phobius"/>
    </source>
</evidence>